<comment type="caution">
    <text evidence="2">The sequence shown here is derived from an EMBL/GenBank/DDBJ whole genome shotgun (WGS) entry which is preliminary data.</text>
</comment>
<name>A0A919XCS0_9BACL</name>
<dbReference type="Proteomes" id="UP000679779">
    <property type="component" value="Unassembled WGS sequence"/>
</dbReference>
<dbReference type="CDD" id="cd07067">
    <property type="entry name" value="HP_PGM_like"/>
    <property type="match status" value="1"/>
</dbReference>
<reference evidence="2" key="1">
    <citation type="submission" date="2021-03" db="EMBL/GenBank/DDBJ databases">
        <title>Antimicrobial resistance genes in bacteria isolated from Japanese honey, and their potential for conferring macrolide and lincosamide resistance in the American foulbrood pathogen Paenibacillus larvae.</title>
        <authorList>
            <person name="Okamoto M."/>
            <person name="Kumagai M."/>
            <person name="Kanamori H."/>
            <person name="Takamatsu D."/>
        </authorList>
    </citation>
    <scope>NUCLEOTIDE SEQUENCE</scope>
    <source>
        <strain evidence="2">J2TS6</strain>
    </source>
</reference>
<dbReference type="InterPro" id="IPR029033">
    <property type="entry name" value="His_PPase_superfam"/>
</dbReference>
<organism evidence="2 3">
    <name type="scientific">Paenibacillus albilobatus</name>
    <dbReference type="NCBI Taxonomy" id="2716884"/>
    <lineage>
        <taxon>Bacteria</taxon>
        <taxon>Bacillati</taxon>
        <taxon>Bacillota</taxon>
        <taxon>Bacilli</taxon>
        <taxon>Bacillales</taxon>
        <taxon>Paenibacillaceae</taxon>
        <taxon>Paenibacillus</taxon>
    </lineage>
</organism>
<keyword evidence="3" id="KW-1185">Reference proteome</keyword>
<dbReference type="SUPFAM" id="SSF53254">
    <property type="entry name" value="Phosphoglycerate mutase-like"/>
    <property type="match status" value="1"/>
</dbReference>
<protein>
    <submittedName>
        <fullName evidence="2">Phosphoglycerate mutase</fullName>
    </submittedName>
</protein>
<gene>
    <name evidence="2" type="primary">gpm</name>
    <name evidence="2" type="ORF">J2TS6_09170</name>
</gene>
<sequence>MVRHAESQYVPGEEKTRGISEKGRSDALKVKELLQREEIDAFFSSPYVRAIQTLEPAARAAGKEIAVIDGLRERALASDEIHIPGERFVDFKKRLYDDFRHAYPGGESNEEAQRRGAEAFIQLLRRYPGKKLAIGTHGDIMTLVLNFFDSKYGFDFWRSTSMPDVYKLVFEDLKLTEVTRCWAD</sequence>
<feature type="region of interest" description="Disordered" evidence="1">
    <location>
        <begin position="1"/>
        <end position="22"/>
    </location>
</feature>
<dbReference type="Gene3D" id="3.40.50.1240">
    <property type="entry name" value="Phosphoglycerate mutase-like"/>
    <property type="match status" value="1"/>
</dbReference>
<evidence type="ECO:0000256" key="1">
    <source>
        <dbReference type="SAM" id="MobiDB-lite"/>
    </source>
</evidence>
<dbReference type="InterPro" id="IPR013078">
    <property type="entry name" value="His_Pase_superF_clade-1"/>
</dbReference>
<dbReference type="Pfam" id="PF00300">
    <property type="entry name" value="His_Phos_1"/>
    <property type="match status" value="1"/>
</dbReference>
<dbReference type="EMBL" id="BORQ01000001">
    <property type="protein sequence ID" value="GIO29776.1"/>
    <property type="molecule type" value="Genomic_DNA"/>
</dbReference>
<evidence type="ECO:0000313" key="2">
    <source>
        <dbReference type="EMBL" id="GIO29776.1"/>
    </source>
</evidence>
<dbReference type="AlphaFoldDB" id="A0A919XCS0"/>
<proteinExistence type="predicted"/>
<accession>A0A919XCS0</accession>
<evidence type="ECO:0000313" key="3">
    <source>
        <dbReference type="Proteomes" id="UP000679779"/>
    </source>
</evidence>